<dbReference type="Pfam" id="PF13302">
    <property type="entry name" value="Acetyltransf_3"/>
    <property type="match status" value="1"/>
</dbReference>
<reference evidence="2 3" key="1">
    <citation type="submission" date="2018-09" db="EMBL/GenBank/DDBJ databases">
        <title>Bacillus saliacetes sp. nov., isolated from Thai shrimp paste (Ka-pi).</title>
        <authorList>
            <person name="Daroonpunt R."/>
            <person name="Tanasupawat S."/>
            <person name="Yiamsombut S."/>
        </authorList>
    </citation>
    <scope>NUCLEOTIDE SEQUENCE [LARGE SCALE GENOMIC DNA]</scope>
    <source>
        <strain evidence="2 3">SKP7-4</strain>
    </source>
</reference>
<dbReference type="InterPro" id="IPR051531">
    <property type="entry name" value="N-acetyltransferase"/>
</dbReference>
<feature type="domain" description="N-acetyltransferase" evidence="1">
    <location>
        <begin position="11"/>
        <end position="175"/>
    </location>
</feature>
<dbReference type="OrthoDB" id="9785602at2"/>
<evidence type="ECO:0000259" key="1">
    <source>
        <dbReference type="PROSITE" id="PS51186"/>
    </source>
</evidence>
<dbReference type="SUPFAM" id="SSF55729">
    <property type="entry name" value="Acyl-CoA N-acyltransferases (Nat)"/>
    <property type="match status" value="1"/>
</dbReference>
<dbReference type="PANTHER" id="PTHR43792">
    <property type="entry name" value="GNAT FAMILY, PUTATIVE (AFU_ORTHOLOGUE AFUA_3G00765)-RELATED-RELATED"/>
    <property type="match status" value="1"/>
</dbReference>
<keyword evidence="3" id="KW-1185">Reference proteome</keyword>
<name>A0A3A1QNZ9_9BACI</name>
<protein>
    <submittedName>
        <fullName evidence="2">N-acetyltransferase</fullName>
    </submittedName>
</protein>
<proteinExistence type="predicted"/>
<keyword evidence="2" id="KW-0808">Transferase</keyword>
<evidence type="ECO:0000313" key="3">
    <source>
        <dbReference type="Proteomes" id="UP000265801"/>
    </source>
</evidence>
<dbReference type="Proteomes" id="UP000265801">
    <property type="component" value="Unassembled WGS sequence"/>
</dbReference>
<dbReference type="PROSITE" id="PS51186">
    <property type="entry name" value="GNAT"/>
    <property type="match status" value="1"/>
</dbReference>
<dbReference type="GO" id="GO:0005737">
    <property type="term" value="C:cytoplasm"/>
    <property type="evidence" value="ECO:0007669"/>
    <property type="project" value="TreeGrafter"/>
</dbReference>
<dbReference type="InterPro" id="IPR016181">
    <property type="entry name" value="Acyl_CoA_acyltransferase"/>
</dbReference>
<dbReference type="InterPro" id="IPR000182">
    <property type="entry name" value="GNAT_dom"/>
</dbReference>
<organism evidence="2 3">
    <name type="scientific">Bacillus salacetis</name>
    <dbReference type="NCBI Taxonomy" id="2315464"/>
    <lineage>
        <taxon>Bacteria</taxon>
        <taxon>Bacillati</taxon>
        <taxon>Bacillota</taxon>
        <taxon>Bacilli</taxon>
        <taxon>Bacillales</taxon>
        <taxon>Bacillaceae</taxon>
        <taxon>Bacillus</taxon>
    </lineage>
</organism>
<gene>
    <name evidence="2" type="ORF">D3H55_20815</name>
</gene>
<dbReference type="AlphaFoldDB" id="A0A3A1QNZ9"/>
<sequence>MTFPVIETSRLILRKPTQEDAEDMLVYLADEEVVKHMGLAPFNGVEDALSEIQWYDSIRREGSGIRWGIILKESGRMIGSCGFHNMDTAHFRAEVGYELSRDCWGKGIASEALGAVLRFGFEYYRLERIQALIEPENAPSQKLIAAKGFIREGLLRHYEYTNGKFDDLYMYSLLKNDMNFLD</sequence>
<dbReference type="PANTHER" id="PTHR43792:SF9">
    <property type="entry name" value="RIBOSOMAL-PROTEIN-ALANINE ACETYLTRANSFERASE"/>
    <property type="match status" value="1"/>
</dbReference>
<accession>A0A3A1QNZ9</accession>
<evidence type="ECO:0000313" key="2">
    <source>
        <dbReference type="EMBL" id="RIW28782.1"/>
    </source>
</evidence>
<dbReference type="GO" id="GO:0008999">
    <property type="term" value="F:protein-N-terminal-alanine acetyltransferase activity"/>
    <property type="evidence" value="ECO:0007669"/>
    <property type="project" value="TreeGrafter"/>
</dbReference>
<dbReference type="Gene3D" id="3.40.630.30">
    <property type="match status" value="1"/>
</dbReference>
<dbReference type="RefSeq" id="WP_119549271.1">
    <property type="nucleotide sequence ID" value="NZ_QXIR01000040.1"/>
</dbReference>
<dbReference type="EMBL" id="QXIR01000040">
    <property type="protein sequence ID" value="RIW28782.1"/>
    <property type="molecule type" value="Genomic_DNA"/>
</dbReference>
<comment type="caution">
    <text evidence="2">The sequence shown here is derived from an EMBL/GenBank/DDBJ whole genome shotgun (WGS) entry which is preliminary data.</text>
</comment>